<feature type="signal peptide" evidence="1">
    <location>
        <begin position="1"/>
        <end position="17"/>
    </location>
</feature>
<protein>
    <submittedName>
        <fullName evidence="3">DNA, contig: SP636</fullName>
    </submittedName>
</protein>
<dbReference type="PROSITE" id="PS51257">
    <property type="entry name" value="PROKAR_LIPOPROTEIN"/>
    <property type="match status" value="1"/>
</dbReference>
<evidence type="ECO:0000313" key="4">
    <source>
        <dbReference type="Proteomes" id="UP000032025"/>
    </source>
</evidence>
<dbReference type="PANTHER" id="PTHR38593">
    <property type="entry name" value="BLR2558 PROTEIN"/>
    <property type="match status" value="1"/>
</dbReference>
<evidence type="ECO:0000259" key="2">
    <source>
        <dbReference type="Pfam" id="PF13628"/>
    </source>
</evidence>
<dbReference type="RefSeq" id="WP_007404810.1">
    <property type="nucleotide sequence ID" value="NZ_BBJS01000036.1"/>
</dbReference>
<dbReference type="Proteomes" id="UP000032025">
    <property type="component" value="Unassembled WGS sequence"/>
</dbReference>
<dbReference type="PANTHER" id="PTHR38593:SF1">
    <property type="entry name" value="BLR2558 PROTEIN"/>
    <property type="match status" value="1"/>
</dbReference>
<proteinExistence type="predicted"/>
<dbReference type="GeneID" id="78527956"/>
<keyword evidence="4" id="KW-1185">Reference proteome</keyword>
<keyword evidence="1" id="KW-0732">Signal</keyword>
<evidence type="ECO:0000313" key="3">
    <source>
        <dbReference type="EMBL" id="GAN14317.1"/>
    </source>
</evidence>
<reference evidence="3 4" key="1">
    <citation type="submission" date="2014-08" db="EMBL/GenBank/DDBJ databases">
        <title>Whole genome shotgun sequence of Sphingomonas paucimobilis NBRC 13935.</title>
        <authorList>
            <person name="Hosoyama A."/>
            <person name="Hashimoto M."/>
            <person name="Hosoyama Y."/>
            <person name="Noguchi M."/>
            <person name="Uohara A."/>
            <person name="Ohji S."/>
            <person name="Katano-Makiyama Y."/>
            <person name="Ichikawa N."/>
            <person name="Kimura A."/>
            <person name="Yamazoe A."/>
            <person name="Fujita N."/>
        </authorList>
    </citation>
    <scope>NUCLEOTIDE SEQUENCE [LARGE SCALE GENOMIC DNA]</scope>
    <source>
        <strain evidence="3 4">NBRC 13935</strain>
    </source>
</reference>
<accession>A0A0C9NDF6</accession>
<gene>
    <name evidence="3" type="ORF">SP6_36_00360</name>
</gene>
<dbReference type="AlphaFoldDB" id="A0A0C9NDF6"/>
<feature type="chain" id="PRO_5002216272" evidence="1">
    <location>
        <begin position="18"/>
        <end position="192"/>
    </location>
</feature>
<dbReference type="InterPro" id="IPR012347">
    <property type="entry name" value="Ferritin-like"/>
</dbReference>
<dbReference type="EMBL" id="BBJS01000036">
    <property type="protein sequence ID" value="GAN14317.1"/>
    <property type="molecule type" value="Genomic_DNA"/>
</dbReference>
<comment type="caution">
    <text evidence="3">The sequence shown here is derived from an EMBL/GenBank/DDBJ whole genome shotgun (WGS) entry which is preliminary data.</text>
</comment>
<name>A0A0C9NDF6_SPHPI</name>
<organism evidence="3 4">
    <name type="scientific">Sphingomonas paucimobilis NBRC 13935</name>
    <dbReference type="NCBI Taxonomy" id="1219050"/>
    <lineage>
        <taxon>Bacteria</taxon>
        <taxon>Pseudomonadati</taxon>
        <taxon>Pseudomonadota</taxon>
        <taxon>Alphaproteobacteria</taxon>
        <taxon>Sphingomonadales</taxon>
        <taxon>Sphingomonadaceae</taxon>
        <taxon>Sphingomonas</taxon>
    </lineage>
</organism>
<evidence type="ECO:0000256" key="1">
    <source>
        <dbReference type="SAM" id="SignalP"/>
    </source>
</evidence>
<feature type="domain" description="DUF4142" evidence="2">
    <location>
        <begin position="54"/>
        <end position="190"/>
    </location>
</feature>
<dbReference type="InterPro" id="IPR025419">
    <property type="entry name" value="DUF4142"/>
</dbReference>
<dbReference type="Gene3D" id="1.20.1260.10">
    <property type="match status" value="1"/>
</dbReference>
<dbReference type="Pfam" id="PF13628">
    <property type="entry name" value="DUF4142"/>
    <property type="match status" value="1"/>
</dbReference>
<sequence>MTIRATILATTALLALAGCGRSNEPAQTNMTNDTAMATQPEATTPTPTAAVSASQSFANAAAASDAFEIETSKLALTNGASASVKSYARKMIDAHTASTAKLKATVAGLTPAITPDPTLNAEQQQKLDRLKALNGTAFDQAYIAEQTAAHQQTLDTLKAYAASGDMPALKDFATGLIPTVTAHLNMAKSLKA</sequence>